<dbReference type="InterPro" id="IPR003516">
    <property type="entry name" value="FANCA"/>
</dbReference>
<dbReference type="Proteomes" id="UP000271974">
    <property type="component" value="Unassembled WGS sequence"/>
</dbReference>
<feature type="domain" description="Fanconi anaemia group A protein N-terminal" evidence="1">
    <location>
        <begin position="138"/>
        <end position="402"/>
    </location>
</feature>
<dbReference type="EMBL" id="RQTK01001360">
    <property type="protein sequence ID" value="RUS70648.1"/>
    <property type="molecule type" value="Genomic_DNA"/>
</dbReference>
<dbReference type="STRING" id="188477.A0A3S1AX83"/>
<feature type="non-terminal residue" evidence="2">
    <location>
        <position position="402"/>
    </location>
</feature>
<sequence>MLSDDDRLGLIDAANQIIDSTLDSKALFNEAYLLSEKFKAANQSIDQENTSKETGESSAIERFLRATCSNSGPLSGKEENLLLQTPNLVRQVLEISQEASCQEPLLSGTLRERLAVCMEIVQLSWETSCLNQKMFTSMLQRHTLPLEVIWNLHKASAIDLGYFITSKLKREEAYHIKLSKALVALCVGPPENQLLRQTILSDFIMYLLTPTFLEKKTSEGQLQRQVLNTVLQDVLELSNAGTEEVSLALPSNFLATSNVVEAKVVHKYAVHSLSLILSHGASESVQDCMKSEADWMSHRSSCVLQAMLKEFFLPLNYPELTGVLHRSLEHQCVSSRHIYAYLSCLYTCFAEATSSMKDYLLTLITIALENSNSMDLYIPFFLARLSSAMGSHCFPSYGDWFQ</sequence>
<gene>
    <name evidence="2" type="ORF">EGW08_021585</name>
</gene>
<organism evidence="2 3">
    <name type="scientific">Elysia chlorotica</name>
    <name type="common">Eastern emerald elysia</name>
    <name type="synonym">Sea slug</name>
    <dbReference type="NCBI Taxonomy" id="188477"/>
    <lineage>
        <taxon>Eukaryota</taxon>
        <taxon>Metazoa</taxon>
        <taxon>Spiralia</taxon>
        <taxon>Lophotrochozoa</taxon>
        <taxon>Mollusca</taxon>
        <taxon>Gastropoda</taxon>
        <taxon>Heterobranchia</taxon>
        <taxon>Euthyneura</taxon>
        <taxon>Panpulmonata</taxon>
        <taxon>Sacoglossa</taxon>
        <taxon>Placobranchoidea</taxon>
        <taxon>Plakobranchidae</taxon>
        <taxon>Elysia</taxon>
    </lineage>
</organism>
<dbReference type="PANTHER" id="PTHR12047">
    <property type="entry name" value="FANCONI ANEMIA GROUP A PROTEIN"/>
    <property type="match status" value="1"/>
</dbReference>
<dbReference type="PANTHER" id="PTHR12047:SF2">
    <property type="entry name" value="FANCONI ANEMIA GROUP A PROTEIN"/>
    <property type="match status" value="1"/>
</dbReference>
<dbReference type="InterPro" id="IPR031729">
    <property type="entry name" value="Fanconi_A_N"/>
</dbReference>
<reference evidence="2 3" key="1">
    <citation type="submission" date="2019-01" db="EMBL/GenBank/DDBJ databases">
        <title>A draft genome assembly of the solar-powered sea slug Elysia chlorotica.</title>
        <authorList>
            <person name="Cai H."/>
            <person name="Li Q."/>
            <person name="Fang X."/>
            <person name="Li J."/>
            <person name="Curtis N.E."/>
            <person name="Altenburger A."/>
            <person name="Shibata T."/>
            <person name="Feng M."/>
            <person name="Maeda T."/>
            <person name="Schwartz J.A."/>
            <person name="Shigenobu S."/>
            <person name="Lundholm N."/>
            <person name="Nishiyama T."/>
            <person name="Yang H."/>
            <person name="Hasebe M."/>
            <person name="Li S."/>
            <person name="Pierce S.K."/>
            <person name="Wang J."/>
        </authorList>
    </citation>
    <scope>NUCLEOTIDE SEQUENCE [LARGE SCALE GENOMIC DNA]</scope>
    <source>
        <strain evidence="2">EC2010</strain>
        <tissue evidence="2">Whole organism of an adult</tissue>
    </source>
</reference>
<accession>A0A3S1AX83</accession>
<comment type="caution">
    <text evidence="2">The sequence shown here is derived from an EMBL/GenBank/DDBJ whole genome shotgun (WGS) entry which is preliminary data.</text>
</comment>
<dbReference type="AlphaFoldDB" id="A0A3S1AX83"/>
<evidence type="ECO:0000313" key="2">
    <source>
        <dbReference type="EMBL" id="RUS70648.1"/>
    </source>
</evidence>
<keyword evidence="3" id="KW-1185">Reference proteome</keyword>
<proteinExistence type="predicted"/>
<dbReference type="OrthoDB" id="2287188at2759"/>
<dbReference type="Pfam" id="PF15865">
    <property type="entry name" value="Fanconi_A_N"/>
    <property type="match status" value="1"/>
</dbReference>
<evidence type="ECO:0000313" key="3">
    <source>
        <dbReference type="Proteomes" id="UP000271974"/>
    </source>
</evidence>
<name>A0A3S1AX83_ELYCH</name>
<protein>
    <recommendedName>
        <fullName evidence="1">Fanconi anaemia group A protein N-terminal domain-containing protein</fullName>
    </recommendedName>
</protein>
<dbReference type="GO" id="GO:0043240">
    <property type="term" value="C:Fanconi anaemia nuclear complex"/>
    <property type="evidence" value="ECO:0007669"/>
    <property type="project" value="InterPro"/>
</dbReference>
<dbReference type="GO" id="GO:0036297">
    <property type="term" value="P:interstrand cross-link repair"/>
    <property type="evidence" value="ECO:0007669"/>
    <property type="project" value="InterPro"/>
</dbReference>
<evidence type="ECO:0000259" key="1">
    <source>
        <dbReference type="Pfam" id="PF15865"/>
    </source>
</evidence>